<dbReference type="EMBL" id="ADAS02000009">
    <property type="protein sequence ID" value="OAV98094.1"/>
    <property type="molecule type" value="Genomic_DNA"/>
</dbReference>
<keyword evidence="4" id="KW-0804">Transcription</keyword>
<organism evidence="9">
    <name type="scientific">Puccinia triticina (isolate 1-1 / race 1 (BBBD))</name>
    <name type="common">Brown leaf rust fungus</name>
    <dbReference type="NCBI Taxonomy" id="630390"/>
    <lineage>
        <taxon>Eukaryota</taxon>
        <taxon>Fungi</taxon>
        <taxon>Dikarya</taxon>
        <taxon>Basidiomycota</taxon>
        <taxon>Pucciniomycotina</taxon>
        <taxon>Pucciniomycetes</taxon>
        <taxon>Pucciniales</taxon>
        <taxon>Pucciniaceae</taxon>
        <taxon>Puccinia</taxon>
    </lineage>
</organism>
<dbReference type="InterPro" id="IPR001138">
    <property type="entry name" value="Zn2Cys6_DnaBD"/>
</dbReference>
<protein>
    <submittedName>
        <fullName evidence="10">Zn(2)-C6 fungal-type domain-containing protein</fullName>
    </submittedName>
</protein>
<accession>A0A180GZY1</accession>
<feature type="coiled-coil region" evidence="6">
    <location>
        <begin position="125"/>
        <end position="152"/>
    </location>
</feature>
<evidence type="ECO:0000259" key="8">
    <source>
        <dbReference type="PROSITE" id="PS50048"/>
    </source>
</evidence>
<dbReference type="GO" id="GO:0000981">
    <property type="term" value="F:DNA-binding transcription factor activity, RNA polymerase II-specific"/>
    <property type="evidence" value="ECO:0007669"/>
    <property type="project" value="InterPro"/>
</dbReference>
<comment type="subcellular location">
    <subcellularLocation>
        <location evidence="1">Nucleus</location>
    </subcellularLocation>
</comment>
<evidence type="ECO:0000313" key="11">
    <source>
        <dbReference type="Proteomes" id="UP000005240"/>
    </source>
</evidence>
<feature type="compositionally biased region" description="Polar residues" evidence="7">
    <location>
        <begin position="21"/>
        <end position="36"/>
    </location>
</feature>
<dbReference type="GO" id="GO:0008270">
    <property type="term" value="F:zinc ion binding"/>
    <property type="evidence" value="ECO:0007669"/>
    <property type="project" value="InterPro"/>
</dbReference>
<feature type="region of interest" description="Disordered" evidence="7">
    <location>
        <begin position="159"/>
        <end position="202"/>
    </location>
</feature>
<dbReference type="CDD" id="cd12148">
    <property type="entry name" value="fungal_TF_MHR"/>
    <property type="match status" value="1"/>
</dbReference>
<reference evidence="9" key="1">
    <citation type="submission" date="2009-11" db="EMBL/GenBank/DDBJ databases">
        <authorList>
            <consortium name="The Broad Institute Genome Sequencing Platform"/>
            <person name="Ward D."/>
            <person name="Feldgarden M."/>
            <person name="Earl A."/>
            <person name="Young S.K."/>
            <person name="Zeng Q."/>
            <person name="Koehrsen M."/>
            <person name="Alvarado L."/>
            <person name="Berlin A."/>
            <person name="Bochicchio J."/>
            <person name="Borenstein D."/>
            <person name="Chapman S.B."/>
            <person name="Chen Z."/>
            <person name="Engels R."/>
            <person name="Freedman E."/>
            <person name="Gellesch M."/>
            <person name="Goldberg J."/>
            <person name="Griggs A."/>
            <person name="Gujja S."/>
            <person name="Heilman E."/>
            <person name="Heiman D."/>
            <person name="Hepburn T."/>
            <person name="Howarth C."/>
            <person name="Jen D."/>
            <person name="Larson L."/>
            <person name="Lewis B."/>
            <person name="Mehta T."/>
            <person name="Park D."/>
            <person name="Pearson M."/>
            <person name="Roberts A."/>
            <person name="Saif S."/>
            <person name="Shea T."/>
            <person name="Shenoy N."/>
            <person name="Sisk P."/>
            <person name="Stolte C."/>
            <person name="Sykes S."/>
            <person name="Thomson T."/>
            <person name="Walk T."/>
            <person name="White J."/>
            <person name="Yandava C."/>
            <person name="Izard J."/>
            <person name="Baranova O.V."/>
            <person name="Blanton J.M."/>
            <person name="Tanner A.C."/>
            <person name="Dewhirst F.E."/>
            <person name="Haas B."/>
            <person name="Nusbaum C."/>
            <person name="Birren B."/>
        </authorList>
    </citation>
    <scope>NUCLEOTIDE SEQUENCE [LARGE SCALE GENOMIC DNA]</scope>
    <source>
        <strain evidence="9">1-1 BBBD Race 1</strain>
    </source>
</reference>
<evidence type="ECO:0000256" key="1">
    <source>
        <dbReference type="ARBA" id="ARBA00004123"/>
    </source>
</evidence>
<feature type="compositionally biased region" description="Polar residues" evidence="7">
    <location>
        <begin position="48"/>
        <end position="58"/>
    </location>
</feature>
<dbReference type="SUPFAM" id="SSF57701">
    <property type="entry name" value="Zn2/Cys6 DNA-binding domain"/>
    <property type="match status" value="1"/>
</dbReference>
<feature type="region of interest" description="Disordered" evidence="7">
    <location>
        <begin position="759"/>
        <end position="782"/>
    </location>
</feature>
<keyword evidence="6" id="KW-0175">Coiled coil</keyword>
<evidence type="ECO:0000256" key="4">
    <source>
        <dbReference type="ARBA" id="ARBA00023163"/>
    </source>
</evidence>
<gene>
    <name evidence="9" type="ORF">PTTG_11806</name>
</gene>
<dbReference type="GO" id="GO:0005634">
    <property type="term" value="C:nucleus"/>
    <property type="evidence" value="ECO:0007669"/>
    <property type="project" value="UniProtKB-SubCell"/>
</dbReference>
<evidence type="ECO:0000313" key="9">
    <source>
        <dbReference type="EMBL" id="OAV98094.1"/>
    </source>
</evidence>
<feature type="region of interest" description="Disordered" evidence="7">
    <location>
        <begin position="1"/>
        <end position="58"/>
    </location>
</feature>
<dbReference type="CDD" id="cd00067">
    <property type="entry name" value="GAL4"/>
    <property type="match status" value="1"/>
</dbReference>
<proteinExistence type="predicted"/>
<dbReference type="Gene3D" id="4.10.240.10">
    <property type="entry name" value="Zn(2)-C6 fungal-type DNA-binding domain"/>
    <property type="match status" value="1"/>
</dbReference>
<dbReference type="Proteomes" id="UP000005240">
    <property type="component" value="Unassembled WGS sequence"/>
</dbReference>
<feature type="domain" description="Zn(2)-C6 fungal-type" evidence="8">
    <location>
        <begin position="78"/>
        <end position="109"/>
    </location>
</feature>
<evidence type="ECO:0000256" key="7">
    <source>
        <dbReference type="SAM" id="MobiDB-lite"/>
    </source>
</evidence>
<keyword evidence="3" id="KW-0238">DNA-binding</keyword>
<evidence type="ECO:0000256" key="5">
    <source>
        <dbReference type="ARBA" id="ARBA00023242"/>
    </source>
</evidence>
<dbReference type="PANTHER" id="PTHR31845:SF33">
    <property type="entry name" value="ZN(II)2CYS6 TRANSCRIPTION FACTOR (EUROFUNG)"/>
    <property type="match status" value="1"/>
</dbReference>
<dbReference type="PROSITE" id="PS50048">
    <property type="entry name" value="ZN2_CY6_FUNGAL_2"/>
    <property type="match status" value="1"/>
</dbReference>
<evidence type="ECO:0000256" key="2">
    <source>
        <dbReference type="ARBA" id="ARBA00023015"/>
    </source>
</evidence>
<keyword evidence="11" id="KW-1185">Reference proteome</keyword>
<dbReference type="SMART" id="SM00066">
    <property type="entry name" value="GAL4"/>
    <property type="match status" value="1"/>
</dbReference>
<evidence type="ECO:0000256" key="6">
    <source>
        <dbReference type="SAM" id="Coils"/>
    </source>
</evidence>
<reference evidence="10" key="4">
    <citation type="submission" date="2025-05" db="UniProtKB">
        <authorList>
            <consortium name="EnsemblFungi"/>
        </authorList>
    </citation>
    <scope>IDENTIFICATION</scope>
    <source>
        <strain evidence="10">isolate 1-1 / race 1 (BBBD)</strain>
    </source>
</reference>
<feature type="region of interest" description="Disordered" evidence="7">
    <location>
        <begin position="862"/>
        <end position="881"/>
    </location>
</feature>
<feature type="compositionally biased region" description="Polar residues" evidence="7">
    <location>
        <begin position="623"/>
        <end position="650"/>
    </location>
</feature>
<dbReference type="AlphaFoldDB" id="A0A180GZY1"/>
<dbReference type="STRING" id="630390.A0A180GZY1"/>
<dbReference type="PROSITE" id="PS00463">
    <property type="entry name" value="ZN2_CY6_FUNGAL_1"/>
    <property type="match status" value="1"/>
</dbReference>
<reference evidence="10 11" key="3">
    <citation type="journal article" date="2017" name="G3 (Bethesda)">
        <title>Comparative analysis highlights variable genome content of wheat rusts and divergence of the mating loci.</title>
        <authorList>
            <person name="Cuomo C.A."/>
            <person name="Bakkeren G."/>
            <person name="Khalil H.B."/>
            <person name="Panwar V."/>
            <person name="Joly D."/>
            <person name="Linning R."/>
            <person name="Sakthikumar S."/>
            <person name="Song X."/>
            <person name="Adiconis X."/>
            <person name="Fan L."/>
            <person name="Goldberg J.M."/>
            <person name="Levin J.Z."/>
            <person name="Young S."/>
            <person name="Zeng Q."/>
            <person name="Anikster Y."/>
            <person name="Bruce M."/>
            <person name="Wang M."/>
            <person name="Yin C."/>
            <person name="McCallum B."/>
            <person name="Szabo L.J."/>
            <person name="Hulbert S."/>
            <person name="Chen X."/>
            <person name="Fellers J.P."/>
        </authorList>
    </citation>
    <scope>NUCLEOTIDE SEQUENCE</scope>
    <source>
        <strain evidence="10">isolate 1-1 / race 1 (BBBD)</strain>
        <strain evidence="11">Isolate 1-1 / race 1 (BBBD)</strain>
    </source>
</reference>
<feature type="region of interest" description="Disordered" evidence="7">
    <location>
        <begin position="614"/>
        <end position="650"/>
    </location>
</feature>
<dbReference type="InterPro" id="IPR051089">
    <property type="entry name" value="prtT"/>
</dbReference>
<dbReference type="InterPro" id="IPR036864">
    <property type="entry name" value="Zn2-C6_fun-type_DNA-bd_sf"/>
</dbReference>
<dbReference type="VEuPathDB" id="FungiDB:PTTG_11806"/>
<name>A0A180GZY1_PUCT1</name>
<evidence type="ECO:0000313" key="10">
    <source>
        <dbReference type="EnsemblFungi" id="PTTG_11806-t43_1-p1"/>
    </source>
</evidence>
<dbReference type="EnsemblFungi" id="PTTG_11806-t43_1">
    <property type="protein sequence ID" value="PTTG_11806-t43_1-p1"/>
    <property type="gene ID" value="PTTG_11806"/>
</dbReference>
<reference evidence="9" key="2">
    <citation type="submission" date="2016-05" db="EMBL/GenBank/DDBJ databases">
        <title>Comparative analysis highlights variable genome content of wheat rusts and divergence of the mating loci.</title>
        <authorList>
            <person name="Cuomo C.A."/>
            <person name="Bakkeren G."/>
            <person name="Szabo L."/>
            <person name="Khalil H."/>
            <person name="Joly D."/>
            <person name="Goldberg J."/>
            <person name="Young S."/>
            <person name="Zeng Q."/>
            <person name="Fellers J."/>
        </authorList>
    </citation>
    <scope>NUCLEOTIDE SEQUENCE [LARGE SCALE GENOMIC DNA]</scope>
    <source>
        <strain evidence="9">1-1 BBBD Race 1</strain>
    </source>
</reference>
<dbReference type="GO" id="GO:0000976">
    <property type="term" value="F:transcription cis-regulatory region binding"/>
    <property type="evidence" value="ECO:0007669"/>
    <property type="project" value="TreeGrafter"/>
</dbReference>
<dbReference type="PANTHER" id="PTHR31845">
    <property type="entry name" value="FINGER DOMAIN PROTEIN, PUTATIVE-RELATED"/>
    <property type="match status" value="1"/>
</dbReference>
<dbReference type="OrthoDB" id="39175at2759"/>
<keyword evidence="2" id="KW-0805">Transcription regulation</keyword>
<evidence type="ECO:0000256" key="3">
    <source>
        <dbReference type="ARBA" id="ARBA00023125"/>
    </source>
</evidence>
<keyword evidence="5" id="KW-0539">Nucleus</keyword>
<sequence>MSQLPSHQQHQPDRRPPAANYRQQQLHQAYPSNSVPVQHALVQPPLPSSSSYHVQQPNVDLPPFAKPLKKSGSRSAIACNLCRAQKMKCEGPSCQPCKRCQRLKQPCVFGESQGRGRQIVWAKRTEELEARVSKLEEELSATKARVSRVEDCVANLQTPTKQHLRKRKPSTEAAVQDDPRPCQSAGASMVEGPPTSKAIQAAQYGPRRTDLIERGMLSPEMAKRLFETHQTRWAPQIPWLNIPDTFDNVRWHSPLMLAVGCSAGAQGNRDVETYLKMKAHAIELILDVVFYRVFAHDRPQSYQDLIAVIGCIIHCGIYIDPVLVVDHAEYLRLRDVFDRIPEPRWKSEFDQRQLLSVARTFIGVYIHSVMYSTLKGKPCVMRIDEKVLILYCKIICDSPYSDPKWDGNLKYFVRYYVIMQEAQEDLDSHYRLGSIDIPKRLAVVEKYNTKVDNWKEDIDRVKANLTTDAASEFDHLYHRAFAYLTCFVTQDLMHSLSSNERGLKLAKEGVAHALEVLKQFIDTRKAERGVPCVHLEYRKATISVATACICECFYLIPEHIDVDYCRNIIKTFADEVEREGGASGTGPKDQYVTRLRKVLEKLDSQLRPQSVSAYQDELEHEQLPQTGTQSVDTNEIQSSLPSPLDMTSSTNFPRPSALENRESMSDTALYHGFPPETSQNEQTYGNGLSENDHIWTRTIDMPIRSETPPTSSISYDQSIPSLSHDPLEELNMVCYENEKPYGRLDYESSVQMIEQGPKVAFPDDMHPQTRMSGTSEGWKAEPSQPCYPNANSMSYVPDQVRVDPEADETLRQIFAQSAPLPLPTPLHPYPQHQYHQLHPDGAESGSSFTHSNLTAFTIHQSQSDGTQSFLPHEPQAGQQEPEETFNLIRSLRTVYPNRMYQTTFQKTS</sequence>